<gene>
    <name evidence="2" type="primary">LOC111348188</name>
</gene>
<reference evidence="2" key="1">
    <citation type="submission" date="2025-08" db="UniProtKB">
        <authorList>
            <consortium name="RefSeq"/>
        </authorList>
    </citation>
    <scope>IDENTIFICATION</scope>
    <source>
        <strain evidence="2">Ishihara</strain>
        <tissue evidence="2">Whole body</tissue>
    </source>
</reference>
<dbReference type="KEGG" id="sliu:111348188"/>
<name>A0A9J7IHK0_SPOLT</name>
<organism evidence="1 2">
    <name type="scientific">Spodoptera litura</name>
    <name type="common">Asian cotton leafworm</name>
    <dbReference type="NCBI Taxonomy" id="69820"/>
    <lineage>
        <taxon>Eukaryota</taxon>
        <taxon>Metazoa</taxon>
        <taxon>Ecdysozoa</taxon>
        <taxon>Arthropoda</taxon>
        <taxon>Hexapoda</taxon>
        <taxon>Insecta</taxon>
        <taxon>Pterygota</taxon>
        <taxon>Neoptera</taxon>
        <taxon>Endopterygota</taxon>
        <taxon>Lepidoptera</taxon>
        <taxon>Glossata</taxon>
        <taxon>Ditrysia</taxon>
        <taxon>Noctuoidea</taxon>
        <taxon>Noctuidae</taxon>
        <taxon>Amphipyrinae</taxon>
        <taxon>Spodoptera</taxon>
    </lineage>
</organism>
<sequence>MVASFRYLGHILTEDLTDDADLERERRALAVRGNMIVRRFARCSVEVKILLFKAYCQSFYASSLWVSHTRRAADVIRVQYNNVFRMLLRLPRYCSASAMFAEARTDGFHAIMRKKVASIFMRVRGSSNGILKMIASRADCPIQRRWMDIVLGL</sequence>
<dbReference type="RefSeq" id="XP_022814469.1">
    <property type="nucleotide sequence ID" value="XM_022958701.1"/>
</dbReference>
<evidence type="ECO:0000313" key="2">
    <source>
        <dbReference type="RefSeq" id="XP_022814469.1"/>
    </source>
</evidence>
<protein>
    <submittedName>
        <fullName evidence="2">Uncharacterized protein LOC111348188</fullName>
    </submittedName>
</protein>
<proteinExistence type="predicted"/>
<dbReference type="AlphaFoldDB" id="A0A9J7IHK0"/>
<evidence type="ECO:0000313" key="1">
    <source>
        <dbReference type="Proteomes" id="UP000301870"/>
    </source>
</evidence>
<dbReference type="Proteomes" id="UP000301870">
    <property type="component" value="Chromosome 7"/>
</dbReference>
<dbReference type="GeneID" id="111348188"/>
<keyword evidence="1" id="KW-1185">Reference proteome</keyword>
<dbReference type="OrthoDB" id="10014409at2759"/>
<accession>A0A9J7IHK0</accession>